<feature type="transmembrane region" description="Helical" evidence="1">
    <location>
        <begin position="130"/>
        <end position="150"/>
    </location>
</feature>
<organism evidence="2 3">
    <name type="scientific">Streptomyces lydicus</name>
    <dbReference type="NCBI Taxonomy" id="47763"/>
    <lineage>
        <taxon>Bacteria</taxon>
        <taxon>Bacillati</taxon>
        <taxon>Actinomycetota</taxon>
        <taxon>Actinomycetes</taxon>
        <taxon>Kitasatosporales</taxon>
        <taxon>Streptomycetaceae</taxon>
        <taxon>Streptomyces</taxon>
    </lineage>
</organism>
<dbReference type="AlphaFoldDB" id="A0A3Q9K7I0"/>
<name>A0A3Q9K7I0_9ACTN</name>
<dbReference type="InterPro" id="IPR046580">
    <property type="entry name" value="DUF6640"/>
</dbReference>
<dbReference type="GO" id="GO:0016740">
    <property type="term" value="F:transferase activity"/>
    <property type="evidence" value="ECO:0007669"/>
    <property type="project" value="UniProtKB-KW"/>
</dbReference>
<dbReference type="EMBL" id="CP029042">
    <property type="protein sequence ID" value="AZS73092.1"/>
    <property type="molecule type" value="Genomic_DNA"/>
</dbReference>
<dbReference type="Proteomes" id="UP000275579">
    <property type="component" value="Chromosome"/>
</dbReference>
<dbReference type="RefSeq" id="WP_127152138.1">
    <property type="nucleotide sequence ID" value="NZ_CP029042.1"/>
</dbReference>
<gene>
    <name evidence="2" type="ORF">DDE74_20900</name>
</gene>
<accession>A0A3Q9K7I0</accession>
<feature type="transmembrane region" description="Helical" evidence="1">
    <location>
        <begin position="21"/>
        <end position="41"/>
    </location>
</feature>
<keyword evidence="2" id="KW-0808">Transferase</keyword>
<evidence type="ECO:0000313" key="3">
    <source>
        <dbReference type="Proteomes" id="UP000275579"/>
    </source>
</evidence>
<dbReference type="Pfam" id="PF20345">
    <property type="entry name" value="DUF6640"/>
    <property type="match status" value="1"/>
</dbReference>
<proteinExistence type="predicted"/>
<protein>
    <submittedName>
        <fullName evidence="2">Acetyltransferase</fullName>
    </submittedName>
</protein>
<evidence type="ECO:0000313" key="2">
    <source>
        <dbReference type="EMBL" id="AZS73092.1"/>
    </source>
</evidence>
<reference evidence="2 3" key="1">
    <citation type="submission" date="2018-04" db="EMBL/GenBank/DDBJ databases">
        <title>Complete genome sequences of Streptomyces lydicus strain WYEC and characterization of antagonistic properties of biological control agents.</title>
        <authorList>
            <person name="Mariita R.M."/>
            <person name="Sello J.K."/>
        </authorList>
    </citation>
    <scope>NUCLEOTIDE SEQUENCE [LARGE SCALE GENOMIC DNA]</scope>
    <source>
        <strain evidence="2 3">WYEC 108</strain>
    </source>
</reference>
<sequence length="170" mass="18427">MSSNSADRASDSRQGTKPRTVAGKVMLTVVAVVTGISPYLADWNETHVLNPLWTPHARFHNGQTMAMGTLLALATLYFVWRRRGDARTNLYAATGFAALYWVSQAAAILYPGAAYFDPRFDTPDMYIGGLPVQAILEIVMFGLIAGAAVLSRPALSPYRPALSPRRPDAG</sequence>
<keyword evidence="1" id="KW-0812">Transmembrane</keyword>
<evidence type="ECO:0000256" key="1">
    <source>
        <dbReference type="SAM" id="Phobius"/>
    </source>
</evidence>
<keyword evidence="1" id="KW-1133">Transmembrane helix</keyword>
<keyword evidence="1" id="KW-0472">Membrane</keyword>
<feature type="transmembrane region" description="Helical" evidence="1">
    <location>
        <begin position="91"/>
        <end position="110"/>
    </location>
</feature>
<feature type="transmembrane region" description="Helical" evidence="1">
    <location>
        <begin position="61"/>
        <end position="79"/>
    </location>
</feature>